<organism evidence="2 3">
    <name type="scientific">Lates japonicus</name>
    <name type="common">Japanese lates</name>
    <dbReference type="NCBI Taxonomy" id="270547"/>
    <lineage>
        <taxon>Eukaryota</taxon>
        <taxon>Metazoa</taxon>
        <taxon>Chordata</taxon>
        <taxon>Craniata</taxon>
        <taxon>Vertebrata</taxon>
        <taxon>Euteleostomi</taxon>
        <taxon>Actinopterygii</taxon>
        <taxon>Neopterygii</taxon>
        <taxon>Teleostei</taxon>
        <taxon>Neoteleostei</taxon>
        <taxon>Acanthomorphata</taxon>
        <taxon>Carangaria</taxon>
        <taxon>Carangaria incertae sedis</taxon>
        <taxon>Centropomidae</taxon>
        <taxon>Lates</taxon>
    </lineage>
</organism>
<keyword evidence="3" id="KW-1185">Reference proteome</keyword>
<reference evidence="2" key="1">
    <citation type="submission" date="2022-08" db="EMBL/GenBank/DDBJ databases">
        <title>Genome sequencing of akame (Lates japonicus).</title>
        <authorList>
            <person name="Hashiguchi Y."/>
            <person name="Takahashi H."/>
        </authorList>
    </citation>
    <scope>NUCLEOTIDE SEQUENCE</scope>
    <source>
        <strain evidence="2">Kochi</strain>
    </source>
</reference>
<dbReference type="GO" id="GO:0017064">
    <property type="term" value="F:fatty acid amide hydrolase activity"/>
    <property type="evidence" value="ECO:0007669"/>
    <property type="project" value="TreeGrafter"/>
</dbReference>
<evidence type="ECO:0000313" key="3">
    <source>
        <dbReference type="Proteomes" id="UP001279410"/>
    </source>
</evidence>
<gene>
    <name evidence="2" type="ORF">AKAME5_002788100</name>
</gene>
<feature type="domain" description="Amidase" evidence="1">
    <location>
        <begin position="26"/>
        <end position="97"/>
    </location>
</feature>
<protein>
    <submittedName>
        <fullName evidence="2">Fatty-acid amide hydrolase 1 isoform X1</fullName>
    </submittedName>
</protein>
<dbReference type="SUPFAM" id="SSF75304">
    <property type="entry name" value="Amidase signature (AS) enzymes"/>
    <property type="match status" value="1"/>
</dbReference>
<dbReference type="PANTHER" id="PTHR45847:SF6">
    <property type="entry name" value="FATTY ACID AMIDE HYDROLASE"/>
    <property type="match status" value="1"/>
</dbReference>
<proteinExistence type="predicted"/>
<dbReference type="InterPro" id="IPR052096">
    <property type="entry name" value="Endocannabinoid_amidase"/>
</dbReference>
<dbReference type="InterPro" id="IPR023631">
    <property type="entry name" value="Amidase_dom"/>
</dbReference>
<dbReference type="Proteomes" id="UP001279410">
    <property type="component" value="Unassembled WGS sequence"/>
</dbReference>
<keyword evidence="2" id="KW-0378">Hydrolase</keyword>
<dbReference type="AlphaFoldDB" id="A0AAD3R095"/>
<evidence type="ECO:0000259" key="1">
    <source>
        <dbReference type="Pfam" id="PF01425"/>
    </source>
</evidence>
<dbReference type="GO" id="GO:0004040">
    <property type="term" value="F:amidase activity"/>
    <property type="evidence" value="ECO:0007669"/>
    <property type="project" value="TreeGrafter"/>
</dbReference>
<sequence length="112" mass="12885">MQHCCCACRRTTYNFLYYACRVTTAVSYTILYNLLNFPAGVVPVSTVTAVDEEELKHYKGIYQDHWDKLFKQAVSGGEGLPVAVQCVALPWQDELCLRFMKEVEQLVRQSRK</sequence>
<name>A0AAD3R095_LATJO</name>
<dbReference type="PANTHER" id="PTHR45847">
    <property type="entry name" value="FATTY ACID AMIDE HYDROLASE"/>
    <property type="match status" value="1"/>
</dbReference>
<dbReference type="Pfam" id="PF01425">
    <property type="entry name" value="Amidase"/>
    <property type="match status" value="1"/>
</dbReference>
<accession>A0AAD3R095</accession>
<comment type="caution">
    <text evidence="2">The sequence shown here is derived from an EMBL/GenBank/DDBJ whole genome shotgun (WGS) entry which is preliminary data.</text>
</comment>
<dbReference type="GO" id="GO:0009062">
    <property type="term" value="P:fatty acid catabolic process"/>
    <property type="evidence" value="ECO:0007669"/>
    <property type="project" value="TreeGrafter"/>
</dbReference>
<evidence type="ECO:0000313" key="2">
    <source>
        <dbReference type="EMBL" id="GLD50281.1"/>
    </source>
</evidence>
<dbReference type="EMBL" id="BRZM01003569">
    <property type="protein sequence ID" value="GLD50281.1"/>
    <property type="molecule type" value="Genomic_DNA"/>
</dbReference>
<dbReference type="Gene3D" id="3.90.1300.10">
    <property type="entry name" value="Amidase signature (AS) domain"/>
    <property type="match status" value="1"/>
</dbReference>
<dbReference type="InterPro" id="IPR036928">
    <property type="entry name" value="AS_sf"/>
</dbReference>